<evidence type="ECO:0000313" key="6">
    <source>
        <dbReference type="Proteomes" id="UP000093111"/>
    </source>
</evidence>
<dbReference type="PATRIC" id="fig|1612624.7.peg.4935"/>
<keyword evidence="6" id="KW-1185">Reference proteome</keyword>
<evidence type="ECO:0000313" key="5">
    <source>
        <dbReference type="EMBL" id="OBZ94525.1"/>
    </source>
</evidence>
<evidence type="ECO:0000256" key="1">
    <source>
        <dbReference type="ARBA" id="ARBA00022741"/>
    </source>
</evidence>
<gene>
    <name evidence="5" type="ORF">ADU59_15095</name>
</gene>
<reference evidence="5 6" key="1">
    <citation type="journal article" date="2016" name="Syst. Appl. Microbiol.">
        <title>Pararhizobium polonicum sp. nov. isolated from tumors on stone fruit rootstocks.</title>
        <authorList>
            <person name="Pulawska J."/>
            <person name="Kuzmanovic N."/>
            <person name="Willems A."/>
            <person name="Pothier J.F."/>
        </authorList>
    </citation>
    <scope>NUCLEOTIDE SEQUENCE [LARGE SCALE GENOMIC DNA]</scope>
    <source>
        <strain evidence="5 6">F5.1</strain>
    </source>
</reference>
<dbReference type="Pfam" id="PF02954">
    <property type="entry name" value="HTH_8"/>
    <property type="match status" value="1"/>
</dbReference>
<dbReference type="PANTHER" id="PTHR32071">
    <property type="entry name" value="TRANSCRIPTIONAL REGULATORY PROTEIN"/>
    <property type="match status" value="1"/>
</dbReference>
<evidence type="ECO:0000256" key="2">
    <source>
        <dbReference type="ARBA" id="ARBA00022840"/>
    </source>
</evidence>
<dbReference type="InterPro" id="IPR027417">
    <property type="entry name" value="P-loop_NTPase"/>
</dbReference>
<dbReference type="InterPro" id="IPR002197">
    <property type="entry name" value="HTH_Fis"/>
</dbReference>
<dbReference type="SUPFAM" id="SSF52540">
    <property type="entry name" value="P-loop containing nucleoside triphosphate hydrolases"/>
    <property type="match status" value="1"/>
</dbReference>
<dbReference type="Gene3D" id="3.40.50.300">
    <property type="entry name" value="P-loop containing nucleotide triphosphate hydrolases"/>
    <property type="match status" value="1"/>
</dbReference>
<dbReference type="Gene3D" id="3.30.1380.20">
    <property type="entry name" value="Trafficking protein particle complex subunit 3"/>
    <property type="match status" value="1"/>
</dbReference>
<proteinExistence type="predicted"/>
<dbReference type="InterPro" id="IPR024096">
    <property type="entry name" value="NO_sig/Golgi_transp_ligand-bd"/>
</dbReference>
<evidence type="ECO:0000256" key="3">
    <source>
        <dbReference type="ARBA" id="ARBA00023012"/>
    </source>
</evidence>
<dbReference type="PRINTS" id="PR01590">
    <property type="entry name" value="HTHFIS"/>
</dbReference>
<dbReference type="Pfam" id="PF14532">
    <property type="entry name" value="Sigma54_activ_2"/>
    <property type="match status" value="1"/>
</dbReference>
<organism evidence="5 6">
    <name type="scientific">Pararhizobium polonicum</name>
    <dbReference type="NCBI Taxonomy" id="1612624"/>
    <lineage>
        <taxon>Bacteria</taxon>
        <taxon>Pseudomonadati</taxon>
        <taxon>Pseudomonadota</taxon>
        <taxon>Alphaproteobacteria</taxon>
        <taxon>Hyphomicrobiales</taxon>
        <taxon>Rhizobiaceae</taxon>
        <taxon>Rhizobium/Agrobacterium group</taxon>
        <taxon>Pararhizobium</taxon>
    </lineage>
</organism>
<dbReference type="InterPro" id="IPR004096">
    <property type="entry name" value="V4R"/>
</dbReference>
<dbReference type="Pfam" id="PF02830">
    <property type="entry name" value="V4R"/>
    <property type="match status" value="1"/>
</dbReference>
<evidence type="ECO:0000259" key="4">
    <source>
        <dbReference type="PROSITE" id="PS50045"/>
    </source>
</evidence>
<dbReference type="OrthoDB" id="9770562at2"/>
<protein>
    <recommendedName>
        <fullName evidence="4">Sigma-54 factor interaction domain-containing protein</fullName>
    </recommendedName>
</protein>
<dbReference type="GO" id="GO:0005524">
    <property type="term" value="F:ATP binding"/>
    <property type="evidence" value="ECO:0007669"/>
    <property type="project" value="UniProtKB-KW"/>
</dbReference>
<dbReference type="SUPFAM" id="SSF111126">
    <property type="entry name" value="Ligand-binding domain in the NO signalling and Golgi transport"/>
    <property type="match status" value="1"/>
</dbReference>
<dbReference type="InterPro" id="IPR009057">
    <property type="entry name" value="Homeodomain-like_sf"/>
</dbReference>
<dbReference type="SMART" id="SM00989">
    <property type="entry name" value="V4R"/>
    <property type="match status" value="1"/>
</dbReference>
<comment type="caution">
    <text evidence="5">The sequence shown here is derived from an EMBL/GenBank/DDBJ whole genome shotgun (WGS) entry which is preliminary data.</text>
</comment>
<dbReference type="SUPFAM" id="SSF46689">
    <property type="entry name" value="Homeodomain-like"/>
    <property type="match status" value="1"/>
</dbReference>
<accession>A0A1C7NZT9</accession>
<feature type="domain" description="Sigma-54 factor interaction" evidence="4">
    <location>
        <begin position="246"/>
        <end position="442"/>
    </location>
</feature>
<sequence>MIAPIEPSKVLDRGGNPTVRELLSSIVFNPSDGMISLNGARIVMQRTAVSTELRRELIRMLGPQEARVFLIRLGFLSGQSDARFVRASWPNLNARDAFTAGTRLHTFSGVVRVETVFNTYDFSKKKLTAEFLWHDSVEAAEFRDRRPSADPVCWTQLGYASGYASEFFDTLIVYKEVECVGQGHSHCRVVGKHAGAWGASDPEVALFRDRILATQDTPPPEPARRSGAHLPEVSLSGLDRVLLAPVRPQLDLLAPMALPVLISGASGTGRSRAAHYLHRASAVQAAEMRRIFGAQVNLEFCTEIALPRKAAKRNAGRETILIDGVETIAADIQLQLARAIEDGIISGGPRIIALSQEDMPGNSRGLSPELRTALSALSIRLPAFAERTGRRADIAMELLPMLAFRMGMDAATLDSAATRLVEDFGWPGNLHQMRSVLSATLASHSNPGPITAEEIATQLSRFASQSSMAGEDGTSVSSLLETLMGAEEFSLPDFEQSVYRAALERAGGNLSAAARLLGLTRPQLAYRVNGQNDSKPEKTV</sequence>
<dbReference type="Pfam" id="PF06505">
    <property type="entry name" value="XylR_N"/>
    <property type="match status" value="1"/>
</dbReference>
<dbReference type="GO" id="GO:0000160">
    <property type="term" value="P:phosphorelay signal transduction system"/>
    <property type="evidence" value="ECO:0007669"/>
    <property type="project" value="UniProtKB-KW"/>
</dbReference>
<keyword evidence="1" id="KW-0547">Nucleotide-binding</keyword>
<dbReference type="InterPro" id="IPR002078">
    <property type="entry name" value="Sigma_54_int"/>
</dbReference>
<dbReference type="RefSeq" id="WP_068954973.1">
    <property type="nucleotide sequence ID" value="NZ_LGLV01000009.1"/>
</dbReference>
<dbReference type="GO" id="GO:0006355">
    <property type="term" value="P:regulation of DNA-templated transcription"/>
    <property type="evidence" value="ECO:0007669"/>
    <property type="project" value="InterPro"/>
</dbReference>
<keyword evidence="2" id="KW-0067">ATP-binding</keyword>
<dbReference type="AlphaFoldDB" id="A0A1C7NZT9"/>
<dbReference type="PROSITE" id="PS50045">
    <property type="entry name" value="SIGMA54_INTERACT_4"/>
    <property type="match status" value="1"/>
</dbReference>
<dbReference type="GO" id="GO:0043565">
    <property type="term" value="F:sequence-specific DNA binding"/>
    <property type="evidence" value="ECO:0007669"/>
    <property type="project" value="InterPro"/>
</dbReference>
<dbReference type="Proteomes" id="UP000093111">
    <property type="component" value="Unassembled WGS sequence"/>
</dbReference>
<dbReference type="STRING" id="1612624.ADU59_15095"/>
<dbReference type="EMBL" id="LGLV01000009">
    <property type="protein sequence ID" value="OBZ94525.1"/>
    <property type="molecule type" value="Genomic_DNA"/>
</dbReference>
<dbReference type="Gene3D" id="1.10.10.60">
    <property type="entry name" value="Homeodomain-like"/>
    <property type="match status" value="1"/>
</dbReference>
<keyword evidence="3" id="KW-0902">Two-component regulatory system</keyword>
<dbReference type="InterPro" id="IPR010523">
    <property type="entry name" value="XylR_N"/>
</dbReference>
<name>A0A1C7NZT9_9HYPH</name>